<proteinExistence type="inferred from homology"/>
<dbReference type="Pfam" id="PF07992">
    <property type="entry name" value="Pyr_redox_2"/>
    <property type="match status" value="1"/>
</dbReference>
<dbReference type="GO" id="GO:0016491">
    <property type="term" value="F:oxidoreductase activity"/>
    <property type="evidence" value="ECO:0007669"/>
    <property type="project" value="UniProtKB-KW"/>
</dbReference>
<accession>A0A194XC03</accession>
<dbReference type="AlphaFoldDB" id="A0A194XC03"/>
<evidence type="ECO:0000259" key="4">
    <source>
        <dbReference type="Pfam" id="PF07992"/>
    </source>
</evidence>
<comment type="similarity">
    <text evidence="1">Belongs to the class-II pyridine nucleotide-disulfide oxidoreductase family.</text>
</comment>
<evidence type="ECO:0000313" key="6">
    <source>
        <dbReference type="Proteomes" id="UP000070700"/>
    </source>
</evidence>
<name>A0A194XC03_MOLSC</name>
<dbReference type="InParanoid" id="A0A194XC03"/>
<dbReference type="Proteomes" id="UP000070700">
    <property type="component" value="Unassembled WGS sequence"/>
</dbReference>
<protein>
    <recommendedName>
        <fullName evidence="4">FAD/NAD(P)-binding domain-containing protein</fullName>
    </recommendedName>
</protein>
<dbReference type="Gene3D" id="3.50.50.60">
    <property type="entry name" value="FAD/NAD(P)-binding domain"/>
    <property type="match status" value="2"/>
</dbReference>
<organism evidence="5 6">
    <name type="scientific">Mollisia scopiformis</name>
    <name type="common">Conifer needle endophyte fungus</name>
    <name type="synonym">Phialocephala scopiformis</name>
    <dbReference type="NCBI Taxonomy" id="149040"/>
    <lineage>
        <taxon>Eukaryota</taxon>
        <taxon>Fungi</taxon>
        <taxon>Dikarya</taxon>
        <taxon>Ascomycota</taxon>
        <taxon>Pezizomycotina</taxon>
        <taxon>Leotiomycetes</taxon>
        <taxon>Helotiales</taxon>
        <taxon>Mollisiaceae</taxon>
        <taxon>Mollisia</taxon>
    </lineage>
</organism>
<dbReference type="KEGG" id="psco:LY89DRAFT_615901"/>
<dbReference type="EMBL" id="KQ947414">
    <property type="protein sequence ID" value="KUJ17694.1"/>
    <property type="molecule type" value="Genomic_DNA"/>
</dbReference>
<dbReference type="RefSeq" id="XP_018072049.1">
    <property type="nucleotide sequence ID" value="XM_018210744.1"/>
</dbReference>
<dbReference type="SUPFAM" id="SSF51905">
    <property type="entry name" value="FAD/NAD(P)-binding domain"/>
    <property type="match status" value="1"/>
</dbReference>
<dbReference type="OrthoDB" id="10260355at2759"/>
<dbReference type="GeneID" id="28820470"/>
<keyword evidence="6" id="KW-1185">Reference proteome</keyword>
<dbReference type="InterPro" id="IPR036188">
    <property type="entry name" value="FAD/NAD-bd_sf"/>
</dbReference>
<dbReference type="PANTHER" id="PTHR48105">
    <property type="entry name" value="THIOREDOXIN REDUCTASE 1-RELATED-RELATED"/>
    <property type="match status" value="1"/>
</dbReference>
<evidence type="ECO:0000313" key="5">
    <source>
        <dbReference type="EMBL" id="KUJ17694.1"/>
    </source>
</evidence>
<feature type="domain" description="FAD/NAD(P)-binding" evidence="4">
    <location>
        <begin position="55"/>
        <end position="248"/>
    </location>
</feature>
<keyword evidence="2" id="KW-0285">Flavoprotein</keyword>
<dbReference type="STRING" id="149040.A0A194XC03"/>
<keyword evidence="3" id="KW-0560">Oxidoreductase</keyword>
<gene>
    <name evidence="5" type="ORF">LY89DRAFT_615901</name>
</gene>
<evidence type="ECO:0000256" key="1">
    <source>
        <dbReference type="ARBA" id="ARBA00009333"/>
    </source>
</evidence>
<dbReference type="GO" id="GO:0097237">
    <property type="term" value="P:cellular response to toxic substance"/>
    <property type="evidence" value="ECO:0007669"/>
    <property type="project" value="UniProtKB-ARBA"/>
</dbReference>
<reference evidence="5 6" key="1">
    <citation type="submission" date="2015-10" db="EMBL/GenBank/DDBJ databases">
        <title>Full genome of DAOMC 229536 Phialocephala scopiformis, a fungal endophyte of spruce producing the potent anti-insectan compound rugulosin.</title>
        <authorList>
            <consortium name="DOE Joint Genome Institute"/>
            <person name="Walker A.K."/>
            <person name="Frasz S.L."/>
            <person name="Seifert K.A."/>
            <person name="Miller J.D."/>
            <person name="Mondo S.J."/>
            <person name="Labutti K."/>
            <person name="Lipzen A."/>
            <person name="Dockter R."/>
            <person name="Kennedy M."/>
            <person name="Grigoriev I.V."/>
            <person name="Spatafora J.W."/>
        </authorList>
    </citation>
    <scope>NUCLEOTIDE SEQUENCE [LARGE SCALE GENOMIC DNA]</scope>
    <source>
        <strain evidence="5 6">CBS 120377</strain>
    </source>
</reference>
<dbReference type="InterPro" id="IPR050097">
    <property type="entry name" value="Ferredoxin-NADP_redctase_2"/>
</dbReference>
<sequence>MHGVPTWEHRDPAEFRAAARKDILAHYDTTFFEDVAVEKIENHQREDGTSLFKATDEQGREWWGRKVVLVSGVKDIMPDIPGYEECWASGIGAASAGVFAIDDCSPAPLALHLARYANRLASKVTIYTHGNAEVTDSVEEALSQLKPASKTKKNVTVEARKIMKLVKLPKGAEIEVHLEGDKKIEGFIAHKPKGKQQGPWAEQLGLDLTEMGDFKTSPPFNATNVPGAFAGGDCQTPMKAATIALSHGGLLAAGVAAQLEAED</sequence>
<evidence type="ECO:0000256" key="3">
    <source>
        <dbReference type="ARBA" id="ARBA00023002"/>
    </source>
</evidence>
<evidence type="ECO:0000256" key="2">
    <source>
        <dbReference type="ARBA" id="ARBA00022630"/>
    </source>
</evidence>
<dbReference type="InterPro" id="IPR023753">
    <property type="entry name" value="FAD/NAD-binding_dom"/>
</dbReference>